<evidence type="ECO:0000313" key="3">
    <source>
        <dbReference type="EMBL" id="CDG20379.1"/>
    </source>
</evidence>
<dbReference type="EMBL" id="FO704551">
    <property type="protein sequence ID" value="CDG20379.1"/>
    <property type="molecule type" value="Genomic_DNA"/>
</dbReference>
<dbReference type="InterPro" id="IPR000086">
    <property type="entry name" value="NUDIX_hydrolase_dom"/>
</dbReference>
<evidence type="ECO:0000313" key="4">
    <source>
        <dbReference type="Proteomes" id="UP000032735"/>
    </source>
</evidence>
<dbReference type="InterPro" id="IPR015797">
    <property type="entry name" value="NUDIX_hydrolase-like_dom_sf"/>
</dbReference>
<dbReference type="HOGENOM" id="CLU_3124300_0_0_6"/>
<sequence>MVRSYEKPIYYIPGGKRENRESGEAALKREIKEELSVDLINDSVISMGEF</sequence>
<dbReference type="Proteomes" id="UP000032735">
    <property type="component" value="Chromosome"/>
</dbReference>
<feature type="domain" description="Nudix hydrolase" evidence="2">
    <location>
        <begin position="3"/>
        <end position="38"/>
    </location>
</feature>
<dbReference type="GO" id="GO:0016787">
    <property type="term" value="F:hydrolase activity"/>
    <property type="evidence" value="ECO:0007669"/>
    <property type="project" value="UniProtKB-KW"/>
</dbReference>
<keyword evidence="4" id="KW-1185">Reference proteome</keyword>
<comment type="cofactor">
    <cofactor evidence="1">
        <name>Mg(2+)</name>
        <dbReference type="ChEBI" id="CHEBI:18420"/>
    </cofactor>
</comment>
<name>A0A068R010_9GAMM</name>
<organism evidence="3 4">
    <name type="scientific">Xenorhabdus poinarii G6</name>
    <dbReference type="NCBI Taxonomy" id="1354304"/>
    <lineage>
        <taxon>Bacteria</taxon>
        <taxon>Pseudomonadati</taxon>
        <taxon>Pseudomonadota</taxon>
        <taxon>Gammaproteobacteria</taxon>
        <taxon>Enterobacterales</taxon>
        <taxon>Morganellaceae</taxon>
        <taxon>Xenorhabdus</taxon>
    </lineage>
</organism>
<dbReference type="STRING" id="1354304.XPG1_0724"/>
<dbReference type="SUPFAM" id="SSF55811">
    <property type="entry name" value="Nudix"/>
    <property type="match status" value="1"/>
</dbReference>
<proteinExistence type="predicted"/>
<accession>A0A068R010</accession>
<protein>
    <submittedName>
        <fullName evidence="3">NUDIX hydrolase</fullName>
    </submittedName>
</protein>
<evidence type="ECO:0000259" key="2">
    <source>
        <dbReference type="Pfam" id="PF00293"/>
    </source>
</evidence>
<reference evidence="3 4" key="1">
    <citation type="submission" date="2013-07" db="EMBL/GenBank/DDBJ databases">
        <authorList>
            <person name="Genoscope - CEA"/>
        </authorList>
    </citation>
    <scope>NUCLEOTIDE SEQUENCE [LARGE SCALE GENOMIC DNA]</scope>
    <source>
        <strain evidence="3 4">G6</strain>
    </source>
</reference>
<dbReference type="Gene3D" id="3.90.79.10">
    <property type="entry name" value="Nucleoside Triphosphate Pyrophosphohydrolase"/>
    <property type="match status" value="1"/>
</dbReference>
<dbReference type="AlphaFoldDB" id="A0A068R010"/>
<dbReference type="KEGG" id="xpo:XPG1_0724"/>
<evidence type="ECO:0000256" key="1">
    <source>
        <dbReference type="ARBA" id="ARBA00001946"/>
    </source>
</evidence>
<keyword evidence="3" id="KW-0378">Hydrolase</keyword>
<dbReference type="RefSeq" id="WP_231853042.1">
    <property type="nucleotide sequence ID" value="NZ_FO704551.1"/>
</dbReference>
<gene>
    <name evidence="3" type="ORF">XPG1_0724</name>
</gene>
<dbReference type="Pfam" id="PF00293">
    <property type="entry name" value="NUDIX"/>
    <property type="match status" value="1"/>
</dbReference>